<accession>A0ABU2JB07</accession>
<dbReference type="Proteomes" id="UP001183176">
    <property type="component" value="Unassembled WGS sequence"/>
</dbReference>
<evidence type="ECO:0000313" key="2">
    <source>
        <dbReference type="EMBL" id="MDT0261913.1"/>
    </source>
</evidence>
<dbReference type="InterPro" id="IPR017439">
    <property type="entry name" value="Amidohydrolase"/>
</dbReference>
<comment type="caution">
    <text evidence="2">The sequence shown here is derived from an EMBL/GenBank/DDBJ whole genome shotgun (WGS) entry which is preliminary data.</text>
</comment>
<evidence type="ECO:0000313" key="3">
    <source>
        <dbReference type="Proteomes" id="UP001183176"/>
    </source>
</evidence>
<dbReference type="NCBIfam" id="TIGR01891">
    <property type="entry name" value="amidohydrolases"/>
    <property type="match status" value="1"/>
</dbReference>
<protein>
    <submittedName>
        <fullName evidence="2">Amidohydrolase</fullName>
    </submittedName>
</protein>
<name>A0ABU2JB07_9ACTN</name>
<dbReference type="PANTHER" id="PTHR11014">
    <property type="entry name" value="PEPTIDASE M20 FAMILY MEMBER"/>
    <property type="match status" value="1"/>
</dbReference>
<dbReference type="InterPro" id="IPR011650">
    <property type="entry name" value="Peptidase_M20_dimer"/>
</dbReference>
<evidence type="ECO:0000259" key="1">
    <source>
        <dbReference type="Pfam" id="PF07687"/>
    </source>
</evidence>
<dbReference type="PANTHER" id="PTHR11014:SF63">
    <property type="entry name" value="METALLOPEPTIDASE, PUTATIVE (AFU_ORTHOLOGUE AFUA_6G09600)-RELATED"/>
    <property type="match status" value="1"/>
</dbReference>
<proteinExistence type="predicted"/>
<dbReference type="EMBL" id="JAVREH010000011">
    <property type="protein sequence ID" value="MDT0261913.1"/>
    <property type="molecule type" value="Genomic_DNA"/>
</dbReference>
<dbReference type="PIRSF" id="PIRSF005962">
    <property type="entry name" value="Pept_M20D_amidohydro"/>
    <property type="match status" value="1"/>
</dbReference>
<organism evidence="2 3">
    <name type="scientific">Jatrophihabitans lederbergiae</name>
    <dbReference type="NCBI Taxonomy" id="3075547"/>
    <lineage>
        <taxon>Bacteria</taxon>
        <taxon>Bacillati</taxon>
        <taxon>Actinomycetota</taxon>
        <taxon>Actinomycetes</taxon>
        <taxon>Jatrophihabitantales</taxon>
        <taxon>Jatrophihabitantaceae</taxon>
        <taxon>Jatrophihabitans</taxon>
    </lineage>
</organism>
<dbReference type="SUPFAM" id="SSF53187">
    <property type="entry name" value="Zn-dependent exopeptidases"/>
    <property type="match status" value="1"/>
</dbReference>
<dbReference type="RefSeq" id="WP_311423065.1">
    <property type="nucleotide sequence ID" value="NZ_JAVREH010000011.1"/>
</dbReference>
<feature type="domain" description="Peptidase M20 dimerisation" evidence="1">
    <location>
        <begin position="188"/>
        <end position="281"/>
    </location>
</feature>
<dbReference type="InterPro" id="IPR002933">
    <property type="entry name" value="Peptidase_M20"/>
</dbReference>
<gene>
    <name evidence="2" type="ORF">RM423_10945</name>
</gene>
<dbReference type="Pfam" id="PF07687">
    <property type="entry name" value="M20_dimer"/>
    <property type="match status" value="1"/>
</dbReference>
<reference evidence="3" key="1">
    <citation type="submission" date="2023-07" db="EMBL/GenBank/DDBJ databases">
        <title>30 novel species of actinomycetes from the DSMZ collection.</title>
        <authorList>
            <person name="Nouioui I."/>
        </authorList>
    </citation>
    <scope>NUCLEOTIDE SEQUENCE [LARGE SCALE GENOMIC DNA]</scope>
    <source>
        <strain evidence="3">DSM 44399</strain>
    </source>
</reference>
<keyword evidence="3" id="KW-1185">Reference proteome</keyword>
<sequence length="399" mass="41714">MATLHDHAVDWLAGNDAELVNWRRDLHAHPEIAYAEHRTTERIVALLTSFGLEPKPLSIGTGVVCDIGAGPEFVALRADIDALPLPDSKTVEYASQNPGSCHACGHDAHTAILLGVAATLARAQPLAGSVRLIFQPAEERMPGGAEAVVDEGGLAGVSSMFALHCDPKLDAGQVGLRVGPITASFNQIEIRLSGPGGHTARPHLTVDVVYALGKLITELPGLLSRRVDPRSAVSLVWGAVNAGAAANAIPPTGILRGTLRMLDGQLWNQLEGVVRELAEQTVAATNVKIEIDYDSGVPAVTNDGALVAIQTRAALAAFGPHAVSDTPQSMGGEDFAWYLQTVPGSLARLGVRSPGGQSGDLHQSSFDIDEDALAVGVRFTTAILDQLFDEAAAESPSAD</sequence>
<dbReference type="Gene3D" id="3.30.70.360">
    <property type="match status" value="1"/>
</dbReference>
<dbReference type="Gene3D" id="3.40.630.10">
    <property type="entry name" value="Zn peptidases"/>
    <property type="match status" value="1"/>
</dbReference>
<dbReference type="InterPro" id="IPR036264">
    <property type="entry name" value="Bact_exopeptidase_dim_dom"/>
</dbReference>
<dbReference type="Pfam" id="PF01546">
    <property type="entry name" value="Peptidase_M20"/>
    <property type="match status" value="1"/>
</dbReference>
<dbReference type="SUPFAM" id="SSF55031">
    <property type="entry name" value="Bacterial exopeptidase dimerisation domain"/>
    <property type="match status" value="1"/>
</dbReference>